<organism evidence="2 3">
    <name type="scientific">Priapulus caudatus</name>
    <name type="common">Priapulid worm</name>
    <dbReference type="NCBI Taxonomy" id="37621"/>
    <lineage>
        <taxon>Eukaryota</taxon>
        <taxon>Metazoa</taxon>
        <taxon>Ecdysozoa</taxon>
        <taxon>Scalidophora</taxon>
        <taxon>Priapulida</taxon>
        <taxon>Priapulimorpha</taxon>
        <taxon>Priapulimorphida</taxon>
        <taxon>Priapulidae</taxon>
        <taxon>Priapulus</taxon>
    </lineage>
</organism>
<evidence type="ECO:0000313" key="2">
    <source>
        <dbReference type="Proteomes" id="UP000695022"/>
    </source>
</evidence>
<feature type="region of interest" description="Disordered" evidence="1">
    <location>
        <begin position="372"/>
        <end position="401"/>
    </location>
</feature>
<dbReference type="RefSeq" id="XP_014677663.1">
    <property type="nucleotide sequence ID" value="XM_014822177.1"/>
</dbReference>
<gene>
    <name evidence="3" type="primary">LOC106817510</name>
</gene>
<evidence type="ECO:0000313" key="3">
    <source>
        <dbReference type="RefSeq" id="XP_014677663.1"/>
    </source>
</evidence>
<reference evidence="3" key="1">
    <citation type="submission" date="2025-08" db="UniProtKB">
        <authorList>
            <consortium name="RefSeq"/>
        </authorList>
    </citation>
    <scope>IDENTIFICATION</scope>
</reference>
<proteinExistence type="predicted"/>
<keyword evidence="2" id="KW-1185">Reference proteome</keyword>
<sequence length="421" mass="48540">MRNRKKQAGEFPGMKNTILKLGLEVNELDFDETLQELDNVDLQQAGTDPGVYGQIKSEIQWDLMRQQKRASWKTVERKYFKPEQETNLMTWAAKDQLRYLHKEYPKEWPVERLAEAFPISIDGVKRLLKSEWAPRSEVELRAHDTKVSRRWKALRTGKGLKQLGISQRTLQLIDEGKIQIGNGEAIKTLPIGKVDMMLFQRMDTKTIQPVSGPFTKMIKEYIEAKKSALTSGTGKYYENKATVRMLSKSNPAKVSAETRRQDPQEQSYSRVAFNKTEVKLAEVKEELEDQANTITTGDEDLDSLYQEWVRGQKRLKQAVRQIPHKEKSLQEENAKAARVTTRGKYKEHFPMQYDDHQQESFVYSSNSGYVNPLGKKPSYPDKIEVPRQSQKTAGSEDGITYRRGNVFYDENGDFLYKVPGS</sequence>
<evidence type="ECO:0000256" key="1">
    <source>
        <dbReference type="SAM" id="MobiDB-lite"/>
    </source>
</evidence>
<dbReference type="Proteomes" id="UP000695022">
    <property type="component" value="Unplaced"/>
</dbReference>
<accession>A0ABM1EZP2</accession>
<dbReference type="InterPro" id="IPR010487">
    <property type="entry name" value="NGRN/Rrg9"/>
</dbReference>
<name>A0ABM1EZP2_PRICU</name>
<protein>
    <submittedName>
        <fullName evidence="3">Uncharacterized protein LOC106817510 isoform X1</fullName>
    </submittedName>
</protein>
<dbReference type="PANTHER" id="PTHR13475">
    <property type="entry name" value="NEUGRIN"/>
    <property type="match status" value="1"/>
</dbReference>
<dbReference type="PANTHER" id="PTHR13475:SF3">
    <property type="entry name" value="NEUGRIN"/>
    <property type="match status" value="1"/>
</dbReference>
<dbReference type="GeneID" id="106817510"/>
<dbReference type="Pfam" id="PF06413">
    <property type="entry name" value="Neugrin"/>
    <property type="match status" value="1"/>
</dbReference>